<dbReference type="Proteomes" id="UP001469749">
    <property type="component" value="Unassembled WGS sequence"/>
</dbReference>
<gene>
    <name evidence="2" type="ORF">WMO25_01085</name>
</gene>
<evidence type="ECO:0000313" key="2">
    <source>
        <dbReference type="EMBL" id="MEQ2363686.1"/>
    </source>
</evidence>
<keyword evidence="1" id="KW-1133">Transmembrane helix</keyword>
<dbReference type="EMBL" id="JBBMEK010000006">
    <property type="protein sequence ID" value="MEQ2363686.1"/>
    <property type="molecule type" value="Genomic_DNA"/>
</dbReference>
<evidence type="ECO:0000313" key="3">
    <source>
        <dbReference type="Proteomes" id="UP001469749"/>
    </source>
</evidence>
<organism evidence="2 3">
    <name type="scientific">Coprococcus intestinihominis</name>
    <dbReference type="NCBI Taxonomy" id="3133154"/>
    <lineage>
        <taxon>Bacteria</taxon>
        <taxon>Bacillati</taxon>
        <taxon>Bacillota</taxon>
        <taxon>Clostridia</taxon>
        <taxon>Lachnospirales</taxon>
        <taxon>Lachnospiraceae</taxon>
        <taxon>Coprococcus</taxon>
    </lineage>
</organism>
<sequence length="82" mass="9706">MSRNIKGLYTELAFEAGAALVDESIVREQLRQKRLKRQRARKKARRRALRRRIILLFLVITRFGTVFPYPAVTMNCLRAMRD</sequence>
<reference evidence="2 3" key="1">
    <citation type="submission" date="2024-03" db="EMBL/GenBank/DDBJ databases">
        <title>Human intestinal bacterial collection.</title>
        <authorList>
            <person name="Pauvert C."/>
            <person name="Hitch T.C.A."/>
            <person name="Clavel T."/>
        </authorList>
    </citation>
    <scope>NUCLEOTIDE SEQUENCE [LARGE SCALE GENOMIC DNA]</scope>
    <source>
        <strain evidence="2 3">CLA-AA-H190</strain>
    </source>
</reference>
<comment type="caution">
    <text evidence="2">The sequence shown here is derived from an EMBL/GenBank/DDBJ whole genome shotgun (WGS) entry which is preliminary data.</text>
</comment>
<protein>
    <submittedName>
        <fullName evidence="2">Uncharacterized protein</fullName>
    </submittedName>
</protein>
<feature type="transmembrane region" description="Helical" evidence="1">
    <location>
        <begin position="53"/>
        <end position="72"/>
    </location>
</feature>
<name>A0ABV1B119_9FIRM</name>
<dbReference type="RefSeq" id="WP_349083476.1">
    <property type="nucleotide sequence ID" value="NZ_JBBMEK010000006.1"/>
</dbReference>
<evidence type="ECO:0000256" key="1">
    <source>
        <dbReference type="SAM" id="Phobius"/>
    </source>
</evidence>
<keyword evidence="1" id="KW-0812">Transmembrane</keyword>
<keyword evidence="3" id="KW-1185">Reference proteome</keyword>
<accession>A0ABV1B119</accession>
<keyword evidence="1" id="KW-0472">Membrane</keyword>
<proteinExistence type="predicted"/>